<accession>A0A6A0API1</accession>
<feature type="transmembrane region" description="Helical" evidence="2">
    <location>
        <begin position="58"/>
        <end position="83"/>
    </location>
</feature>
<reference evidence="3 4" key="1">
    <citation type="submission" date="2020-02" db="EMBL/GenBank/DDBJ databases">
        <title>Whole Genome Shotgun Sequence of Streptomyces sp. strain CWH03.</title>
        <authorList>
            <person name="Dohra H."/>
            <person name="Kodani S."/>
            <person name="Yamamura H."/>
        </authorList>
    </citation>
    <scope>NUCLEOTIDE SEQUENCE [LARGE SCALE GENOMIC DNA]</scope>
    <source>
        <strain evidence="3 4">CWH03</strain>
    </source>
</reference>
<gene>
    <name evidence="3" type="ORF">SCWH03_11140</name>
</gene>
<keyword evidence="2" id="KW-0472">Membrane</keyword>
<evidence type="ECO:0000313" key="3">
    <source>
        <dbReference type="EMBL" id="GFH34900.1"/>
    </source>
</evidence>
<feature type="transmembrane region" description="Helical" evidence="2">
    <location>
        <begin position="125"/>
        <end position="145"/>
    </location>
</feature>
<evidence type="ECO:0000256" key="1">
    <source>
        <dbReference type="SAM" id="MobiDB-lite"/>
    </source>
</evidence>
<dbReference type="Proteomes" id="UP000484988">
    <property type="component" value="Unassembled WGS sequence"/>
</dbReference>
<keyword evidence="4" id="KW-1185">Reference proteome</keyword>
<feature type="transmembrane region" description="Helical" evidence="2">
    <location>
        <begin position="103"/>
        <end position="119"/>
    </location>
</feature>
<proteinExistence type="predicted"/>
<keyword evidence="2" id="KW-0812">Transmembrane</keyword>
<sequence>MRRGPGGTRSAAPHRPGRPRRMSAGTHAPGAAGVAAFGRMSTSRSLWGWTREYDGSVAFPVAVADLLLSGVLLWSVIASGITFGGPDAAEQVAIQQARNTAQTIWGVWLAAGLLIAAALRMPRTAMAHSAAMLAVPGAFAACFVVRG</sequence>
<protein>
    <submittedName>
        <fullName evidence="3">Uncharacterized protein</fullName>
    </submittedName>
</protein>
<evidence type="ECO:0000313" key="4">
    <source>
        <dbReference type="Proteomes" id="UP000484988"/>
    </source>
</evidence>
<comment type="caution">
    <text evidence="3">The sequence shown here is derived from an EMBL/GenBank/DDBJ whole genome shotgun (WGS) entry which is preliminary data.</text>
</comment>
<name>A0A6A0API1_9ACTN</name>
<organism evidence="3 4">
    <name type="scientific">Streptomyces pacificus</name>
    <dbReference type="NCBI Taxonomy" id="2705029"/>
    <lineage>
        <taxon>Bacteria</taxon>
        <taxon>Bacillati</taxon>
        <taxon>Actinomycetota</taxon>
        <taxon>Actinomycetes</taxon>
        <taxon>Kitasatosporales</taxon>
        <taxon>Streptomycetaceae</taxon>
        <taxon>Streptomyces</taxon>
    </lineage>
</organism>
<evidence type="ECO:0000256" key="2">
    <source>
        <dbReference type="SAM" id="Phobius"/>
    </source>
</evidence>
<keyword evidence="2" id="KW-1133">Transmembrane helix</keyword>
<feature type="region of interest" description="Disordered" evidence="1">
    <location>
        <begin position="1"/>
        <end position="27"/>
    </location>
</feature>
<dbReference type="EMBL" id="BLLG01000003">
    <property type="protein sequence ID" value="GFH34900.1"/>
    <property type="molecule type" value="Genomic_DNA"/>
</dbReference>
<dbReference type="AlphaFoldDB" id="A0A6A0API1"/>